<protein>
    <recommendedName>
        <fullName evidence="4">ENT domain-containing protein</fullName>
    </recommendedName>
</protein>
<dbReference type="PANTHER" id="PTHR31917:SF5">
    <property type="entry name" value="OS02G0204500 PROTEIN"/>
    <property type="match status" value="1"/>
</dbReference>
<dbReference type="InterPro" id="IPR036142">
    <property type="entry name" value="ENT_dom-like_sf"/>
</dbReference>
<dbReference type="SMART" id="SM00743">
    <property type="entry name" value="Agenet"/>
    <property type="match status" value="2"/>
</dbReference>
<dbReference type="InterPro" id="IPR014002">
    <property type="entry name" value="Agenet_dom_plant"/>
</dbReference>
<dbReference type="InterPro" id="IPR005491">
    <property type="entry name" value="ENT_dom"/>
</dbReference>
<dbReference type="SUPFAM" id="SSF158639">
    <property type="entry name" value="ENT-like"/>
    <property type="match status" value="1"/>
</dbReference>
<organism evidence="5 6">
    <name type="scientific">Phaseolus coccineus</name>
    <name type="common">Scarlet runner bean</name>
    <name type="synonym">Phaseolus multiflorus</name>
    <dbReference type="NCBI Taxonomy" id="3886"/>
    <lineage>
        <taxon>Eukaryota</taxon>
        <taxon>Viridiplantae</taxon>
        <taxon>Streptophyta</taxon>
        <taxon>Embryophyta</taxon>
        <taxon>Tracheophyta</taxon>
        <taxon>Spermatophyta</taxon>
        <taxon>Magnoliopsida</taxon>
        <taxon>eudicotyledons</taxon>
        <taxon>Gunneridae</taxon>
        <taxon>Pentapetalae</taxon>
        <taxon>rosids</taxon>
        <taxon>fabids</taxon>
        <taxon>Fabales</taxon>
        <taxon>Fabaceae</taxon>
        <taxon>Papilionoideae</taxon>
        <taxon>50 kb inversion clade</taxon>
        <taxon>NPAAA clade</taxon>
        <taxon>indigoferoid/millettioid clade</taxon>
        <taxon>Phaseoleae</taxon>
        <taxon>Phaseolus</taxon>
    </lineage>
</organism>
<dbReference type="PROSITE" id="PS51138">
    <property type="entry name" value="ENT"/>
    <property type="match status" value="1"/>
</dbReference>
<evidence type="ECO:0000313" key="6">
    <source>
        <dbReference type="Proteomes" id="UP001374584"/>
    </source>
</evidence>
<dbReference type="AlphaFoldDB" id="A0AAN9M435"/>
<comment type="subcellular location">
    <subcellularLocation>
        <location evidence="1">Nucleus</location>
    </subcellularLocation>
</comment>
<dbReference type="GO" id="GO:0005634">
    <property type="term" value="C:nucleus"/>
    <property type="evidence" value="ECO:0007669"/>
    <property type="project" value="UniProtKB-SubCell"/>
</dbReference>
<dbReference type="PANTHER" id="PTHR31917">
    <property type="entry name" value="AGENET DOMAIN-CONTAINING PROTEIN-RELATED"/>
    <property type="match status" value="1"/>
</dbReference>
<dbReference type="EMBL" id="JAYMYR010000008">
    <property type="protein sequence ID" value="KAK7347472.1"/>
    <property type="molecule type" value="Genomic_DNA"/>
</dbReference>
<dbReference type="Pfam" id="PF03735">
    <property type="entry name" value="ENT"/>
    <property type="match status" value="1"/>
</dbReference>
<dbReference type="InterPro" id="IPR008395">
    <property type="entry name" value="Agenet-like_dom"/>
</dbReference>
<keyword evidence="2" id="KW-0539">Nucleus</keyword>
<sequence length="451" mass="50773">MVDTRNVYNKMKQEERVKITETKRSSSESEQEKEIESQFSAQSSKLAIMRFKKGNKVEVLSKVEVPCGSWLSAEIICGNGHHYTVKYDGYQDDAGEAIVEGVSRKDIRPCPPVPEFMENWSPGDVVEVFQNFSWKMATVLKVLGKNYILVRLLGSSLEFQVSKFDIRVRQSWQDEKWIIVGKGSASCENRKRSSQQKKVAKKTKMSGSTYYHPEKKKLSILESRLVSFKTLKRGSHSQVEAYAKPPPKFRALENEGGRHRIRVRNSPTPFKQVQGVSFPRDVLAEECLPASINNRKTGIPNMVDIGRRKQTGAVGCSFGENLESNHADSVTCSVGSCSITSRNSYKLQFPVSAGPFEDVDGPFSDAESVCQRGYEEGNCCPPTQEELAAEIHRLELHAYRCTIEALHASGPLSWEQEALMTNLRLSLHISNDEHLTELRNLISSENSIPFR</sequence>
<name>A0AAN9M435_PHACN</name>
<evidence type="ECO:0000256" key="2">
    <source>
        <dbReference type="ARBA" id="ARBA00023242"/>
    </source>
</evidence>
<evidence type="ECO:0000256" key="3">
    <source>
        <dbReference type="SAM" id="MobiDB-lite"/>
    </source>
</evidence>
<dbReference type="SMART" id="SM01191">
    <property type="entry name" value="ENT"/>
    <property type="match status" value="1"/>
</dbReference>
<feature type="region of interest" description="Disordered" evidence="3">
    <location>
        <begin position="17"/>
        <end position="36"/>
    </location>
</feature>
<evidence type="ECO:0000313" key="5">
    <source>
        <dbReference type="EMBL" id="KAK7347472.1"/>
    </source>
</evidence>
<dbReference type="Proteomes" id="UP001374584">
    <property type="component" value="Unassembled WGS sequence"/>
</dbReference>
<keyword evidence="6" id="KW-1185">Reference proteome</keyword>
<comment type="caution">
    <text evidence="5">The sequence shown here is derived from an EMBL/GenBank/DDBJ whole genome shotgun (WGS) entry which is preliminary data.</text>
</comment>
<accession>A0AAN9M435</accession>
<dbReference type="Gene3D" id="1.10.1240.40">
    <property type="entry name" value="ENT domain"/>
    <property type="match status" value="1"/>
</dbReference>
<evidence type="ECO:0000259" key="4">
    <source>
        <dbReference type="PROSITE" id="PS51138"/>
    </source>
</evidence>
<feature type="domain" description="ENT" evidence="4">
    <location>
        <begin position="387"/>
        <end position="451"/>
    </location>
</feature>
<reference evidence="5 6" key="1">
    <citation type="submission" date="2024-01" db="EMBL/GenBank/DDBJ databases">
        <title>The genomes of 5 underutilized Papilionoideae crops provide insights into root nodulation and disease resistanc.</title>
        <authorList>
            <person name="Jiang F."/>
        </authorList>
    </citation>
    <scope>NUCLEOTIDE SEQUENCE [LARGE SCALE GENOMIC DNA]</scope>
    <source>
        <strain evidence="5">JINMINGXINNONG_FW02</strain>
        <tissue evidence="5">Leaves</tissue>
    </source>
</reference>
<evidence type="ECO:0000256" key="1">
    <source>
        <dbReference type="ARBA" id="ARBA00004123"/>
    </source>
</evidence>
<proteinExistence type="predicted"/>
<gene>
    <name evidence="5" type="ORF">VNO80_22002</name>
</gene>
<dbReference type="Pfam" id="PF05641">
    <property type="entry name" value="Agenet"/>
    <property type="match status" value="1"/>
</dbReference>